<proteinExistence type="predicted"/>
<dbReference type="GO" id="GO:0005829">
    <property type="term" value="C:cytosol"/>
    <property type="evidence" value="ECO:0007669"/>
    <property type="project" value="TreeGrafter"/>
</dbReference>
<organism evidence="8 9">
    <name type="scientific">Rhynchospora pubera</name>
    <dbReference type="NCBI Taxonomy" id="906938"/>
    <lineage>
        <taxon>Eukaryota</taxon>
        <taxon>Viridiplantae</taxon>
        <taxon>Streptophyta</taxon>
        <taxon>Embryophyta</taxon>
        <taxon>Tracheophyta</taxon>
        <taxon>Spermatophyta</taxon>
        <taxon>Magnoliopsida</taxon>
        <taxon>Liliopsida</taxon>
        <taxon>Poales</taxon>
        <taxon>Cyperaceae</taxon>
        <taxon>Cyperoideae</taxon>
        <taxon>Rhynchosporeae</taxon>
        <taxon>Rhynchospora</taxon>
    </lineage>
</organism>
<dbReference type="NCBIfam" id="TIGR00878">
    <property type="entry name" value="purM"/>
    <property type="match status" value="1"/>
</dbReference>
<evidence type="ECO:0000313" key="8">
    <source>
        <dbReference type="EMBL" id="KAJ4759140.1"/>
    </source>
</evidence>
<evidence type="ECO:0000256" key="2">
    <source>
        <dbReference type="ARBA" id="ARBA00013047"/>
    </source>
</evidence>
<keyword evidence="9" id="KW-1185">Reference proteome</keyword>
<evidence type="ECO:0000256" key="5">
    <source>
        <dbReference type="ARBA" id="ARBA00022840"/>
    </source>
</evidence>
<accession>A0AAV8CT21</accession>
<dbReference type="Gene3D" id="3.30.1330.10">
    <property type="entry name" value="PurM-like, N-terminal domain"/>
    <property type="match status" value="1"/>
</dbReference>
<evidence type="ECO:0000256" key="4">
    <source>
        <dbReference type="ARBA" id="ARBA00022741"/>
    </source>
</evidence>
<dbReference type="Pfam" id="PF00586">
    <property type="entry name" value="AIRS"/>
    <property type="match status" value="1"/>
</dbReference>
<dbReference type="EMBL" id="JAMFTS010000004">
    <property type="protein sequence ID" value="KAJ4759140.1"/>
    <property type="molecule type" value="Genomic_DNA"/>
</dbReference>
<dbReference type="InterPro" id="IPR036921">
    <property type="entry name" value="PurM-like_N_sf"/>
</dbReference>
<gene>
    <name evidence="8" type="ORF">LUZ62_069515</name>
</gene>
<dbReference type="PANTHER" id="PTHR10520">
    <property type="entry name" value="TRIFUNCTIONAL PURINE BIOSYNTHETIC PROTEIN ADENOSINE-3-RELATED"/>
    <property type="match status" value="1"/>
</dbReference>
<sequence>MVSCRVKPALWSTVSCRQVRLRLPPLVPSTVVAKFEMSRYGLTSYTMNQDGKGLTWKDPGVNVNADTKLVCRIARRSHGIGGLAGDPFTVDDSYPYNYLVSSTDGVDMLKLAFETGIHDTIGINLVAMSVNDLITCGAKPLRFQYFLAGHHLDVNLIEKIMKGIDNGCRRSDCCAVGGEKVEMPHYFAKGEYQLVGSAVGDVKTDSVIDGKNIVAGDILIGLRSSGGVHTNGLVLVKRVLAESGLSLSDQLPGSNGKLITIAETLMAPPVIYAKQVLDIISEGGVNGMAHISGSGFTNKISHVLPDGLGAKIFTGSWEIPPFFHWLQQVGGIEDAEMRSTFHMGIGMVLVVTRESAERILAESSLVACHIGEVVHGEGVHFS</sequence>
<dbReference type="InterPro" id="IPR004733">
    <property type="entry name" value="PurM_cligase"/>
</dbReference>
<dbReference type="CDD" id="cd02196">
    <property type="entry name" value="PurM"/>
    <property type="match status" value="1"/>
</dbReference>
<comment type="pathway">
    <text evidence="1">Purine metabolism; IMP biosynthesis via de novo pathway; 5-amino-1-(5-phospho-D-ribosyl)imidazole from N(2)-formyl-N(1)-(5-phospho-D-ribosyl)glycinamide: step 2/2.</text>
</comment>
<reference evidence="8" key="1">
    <citation type="submission" date="2022-08" db="EMBL/GenBank/DDBJ databases">
        <authorList>
            <person name="Marques A."/>
        </authorList>
    </citation>
    <scope>NUCLEOTIDE SEQUENCE</scope>
    <source>
        <strain evidence="8">RhyPub2mFocal</strain>
        <tissue evidence="8">Leaves</tissue>
    </source>
</reference>
<evidence type="ECO:0000256" key="1">
    <source>
        <dbReference type="ARBA" id="ARBA00004686"/>
    </source>
</evidence>
<dbReference type="GO" id="GO:0004641">
    <property type="term" value="F:phosphoribosylformylglycinamidine cyclo-ligase activity"/>
    <property type="evidence" value="ECO:0007669"/>
    <property type="project" value="UniProtKB-EC"/>
</dbReference>
<dbReference type="GO" id="GO:0006189">
    <property type="term" value="P:'de novo' IMP biosynthetic process"/>
    <property type="evidence" value="ECO:0007669"/>
    <property type="project" value="InterPro"/>
</dbReference>
<evidence type="ECO:0000259" key="6">
    <source>
        <dbReference type="Pfam" id="PF00586"/>
    </source>
</evidence>
<dbReference type="Pfam" id="PF02769">
    <property type="entry name" value="AIRS_C"/>
    <property type="match status" value="1"/>
</dbReference>
<dbReference type="InterPro" id="IPR016188">
    <property type="entry name" value="PurM-like_N"/>
</dbReference>
<evidence type="ECO:0000256" key="3">
    <source>
        <dbReference type="ARBA" id="ARBA00022598"/>
    </source>
</evidence>
<dbReference type="SUPFAM" id="SSF55326">
    <property type="entry name" value="PurM N-terminal domain-like"/>
    <property type="match status" value="1"/>
</dbReference>
<protein>
    <recommendedName>
        <fullName evidence="2">phosphoribosylformylglycinamidine cyclo-ligase</fullName>
        <ecNumber evidence="2">6.3.3.1</ecNumber>
    </recommendedName>
</protein>
<dbReference type="GO" id="GO:0046084">
    <property type="term" value="P:adenine biosynthetic process"/>
    <property type="evidence" value="ECO:0007669"/>
    <property type="project" value="TreeGrafter"/>
</dbReference>
<name>A0AAV8CT21_9POAL</name>
<keyword evidence="5" id="KW-0067">ATP-binding</keyword>
<evidence type="ECO:0000259" key="7">
    <source>
        <dbReference type="Pfam" id="PF02769"/>
    </source>
</evidence>
<dbReference type="Gene3D" id="3.90.650.10">
    <property type="entry name" value="PurM-like C-terminal domain"/>
    <property type="match status" value="1"/>
</dbReference>
<feature type="domain" description="PurM-like C-terminal" evidence="7">
    <location>
        <begin position="215"/>
        <end position="379"/>
    </location>
</feature>
<keyword evidence="4" id="KW-0547">Nucleotide-binding</keyword>
<dbReference type="PANTHER" id="PTHR10520:SF12">
    <property type="entry name" value="TRIFUNCTIONAL PURINE BIOSYNTHETIC PROTEIN ADENOSINE-3"/>
    <property type="match status" value="1"/>
</dbReference>
<dbReference type="InterPro" id="IPR010918">
    <property type="entry name" value="PurM-like_C_dom"/>
</dbReference>
<evidence type="ECO:0000313" key="9">
    <source>
        <dbReference type="Proteomes" id="UP001140206"/>
    </source>
</evidence>
<dbReference type="InterPro" id="IPR036676">
    <property type="entry name" value="PurM-like_C_sf"/>
</dbReference>
<dbReference type="Proteomes" id="UP001140206">
    <property type="component" value="Chromosome 4"/>
</dbReference>
<dbReference type="GO" id="GO:0004637">
    <property type="term" value="F:phosphoribosylamine-glycine ligase activity"/>
    <property type="evidence" value="ECO:0007669"/>
    <property type="project" value="TreeGrafter"/>
</dbReference>
<dbReference type="GO" id="GO:0005524">
    <property type="term" value="F:ATP binding"/>
    <property type="evidence" value="ECO:0007669"/>
    <property type="project" value="UniProtKB-KW"/>
</dbReference>
<comment type="caution">
    <text evidence="8">The sequence shown here is derived from an EMBL/GenBank/DDBJ whole genome shotgun (WGS) entry which is preliminary data.</text>
</comment>
<dbReference type="EC" id="6.3.3.1" evidence="2"/>
<dbReference type="AlphaFoldDB" id="A0AAV8CT21"/>
<keyword evidence="3" id="KW-0436">Ligase</keyword>
<dbReference type="SUPFAM" id="SSF56042">
    <property type="entry name" value="PurM C-terminal domain-like"/>
    <property type="match status" value="1"/>
</dbReference>
<feature type="domain" description="PurM-like N-terminal" evidence="6">
    <location>
        <begin position="98"/>
        <end position="200"/>
    </location>
</feature>